<proteinExistence type="inferred from homology"/>
<feature type="transmembrane region" description="Helical" evidence="14">
    <location>
        <begin position="61"/>
        <end position="79"/>
    </location>
</feature>
<dbReference type="GO" id="GO:0000324">
    <property type="term" value="C:fungal-type vacuole"/>
    <property type="evidence" value="ECO:0007669"/>
    <property type="project" value="EnsemblFungi"/>
</dbReference>
<dbReference type="GO" id="GO:0007034">
    <property type="term" value="P:vacuolar transport"/>
    <property type="evidence" value="ECO:0007669"/>
    <property type="project" value="EnsemblFungi"/>
</dbReference>
<dbReference type="Pfam" id="PF04387">
    <property type="entry name" value="PTPLA"/>
    <property type="match status" value="1"/>
</dbReference>
<dbReference type="GO" id="GO:0030497">
    <property type="term" value="P:fatty acid elongation"/>
    <property type="evidence" value="ECO:0007669"/>
    <property type="project" value="EnsemblFungi"/>
</dbReference>
<dbReference type="STRING" id="796925.A0A137PFV2"/>
<keyword evidence="10 14" id="KW-0472">Membrane</keyword>
<dbReference type="OrthoDB" id="46988at2759"/>
<feature type="transmembrane region" description="Helical" evidence="14">
    <location>
        <begin position="182"/>
        <end position="206"/>
    </location>
</feature>
<keyword evidence="16" id="KW-1185">Reference proteome</keyword>
<dbReference type="EC" id="4.2.1.134" evidence="4 14"/>
<dbReference type="OMA" id="MYLFHDR"/>
<feature type="transmembrane region" description="Helical" evidence="14">
    <location>
        <begin position="153"/>
        <end position="176"/>
    </location>
</feature>
<evidence type="ECO:0000256" key="10">
    <source>
        <dbReference type="ARBA" id="ARBA00023136"/>
    </source>
</evidence>
<keyword evidence="5 14" id="KW-0444">Lipid biosynthesis</keyword>
<dbReference type="GO" id="GO:0102158">
    <property type="term" value="F:very-long-chain (3R)-3-hydroxyacyl-CoA dehydratase activity"/>
    <property type="evidence" value="ECO:0007669"/>
    <property type="project" value="UniProtKB-EC"/>
</dbReference>
<evidence type="ECO:0000256" key="3">
    <source>
        <dbReference type="ARBA" id="ARBA00007811"/>
    </source>
</evidence>
<feature type="transmembrane region" description="Helical" evidence="14">
    <location>
        <begin position="20"/>
        <end position="37"/>
    </location>
</feature>
<dbReference type="UniPathway" id="UPA00094"/>
<protein>
    <recommendedName>
        <fullName evidence="4 14">Very-long-chain (3R)-3-hydroxyacyl-CoA dehydratase</fullName>
        <ecNumber evidence="4 14">4.2.1.134</ecNumber>
    </recommendedName>
</protein>
<dbReference type="GO" id="GO:0030148">
    <property type="term" value="P:sphingolipid biosynthetic process"/>
    <property type="evidence" value="ECO:0007669"/>
    <property type="project" value="EnsemblFungi"/>
</dbReference>
<keyword evidence="8 14" id="KW-1133">Transmembrane helix</keyword>
<organism evidence="15 16">
    <name type="scientific">Conidiobolus coronatus (strain ATCC 28846 / CBS 209.66 / NRRL 28638)</name>
    <name type="common">Delacroixia coronata</name>
    <dbReference type="NCBI Taxonomy" id="796925"/>
    <lineage>
        <taxon>Eukaryota</taxon>
        <taxon>Fungi</taxon>
        <taxon>Fungi incertae sedis</taxon>
        <taxon>Zoopagomycota</taxon>
        <taxon>Entomophthoromycotina</taxon>
        <taxon>Entomophthoromycetes</taxon>
        <taxon>Entomophthorales</taxon>
        <taxon>Ancylistaceae</taxon>
        <taxon>Conidiobolus</taxon>
    </lineage>
</organism>
<evidence type="ECO:0000256" key="12">
    <source>
        <dbReference type="ARBA" id="ARBA00023239"/>
    </source>
</evidence>
<comment type="similarity">
    <text evidence="3 14">Belongs to the very long-chain fatty acids dehydratase HACD family.</text>
</comment>
<dbReference type="PANTHER" id="PTHR11035:SF3">
    <property type="entry name" value="VERY-LONG-CHAIN (3R)-3-HYDROXYACYL-COA DEHYDRATASE"/>
    <property type="match status" value="1"/>
</dbReference>
<evidence type="ECO:0000256" key="13">
    <source>
        <dbReference type="ARBA" id="ARBA00036671"/>
    </source>
</evidence>
<evidence type="ECO:0000313" key="15">
    <source>
        <dbReference type="EMBL" id="KXN73821.1"/>
    </source>
</evidence>
<evidence type="ECO:0000256" key="7">
    <source>
        <dbReference type="ARBA" id="ARBA00022832"/>
    </source>
</evidence>
<evidence type="ECO:0000256" key="4">
    <source>
        <dbReference type="ARBA" id="ARBA00013122"/>
    </source>
</evidence>
<evidence type="ECO:0000256" key="8">
    <source>
        <dbReference type="ARBA" id="ARBA00022989"/>
    </source>
</evidence>
<evidence type="ECO:0000256" key="9">
    <source>
        <dbReference type="ARBA" id="ARBA00023098"/>
    </source>
</evidence>
<comment type="catalytic activity">
    <reaction evidence="13 14">
        <text>a very-long-chain (3R)-3-hydroxyacyl-CoA = a very-long-chain (2E)-enoyl-CoA + H2O</text>
        <dbReference type="Rhea" id="RHEA:45812"/>
        <dbReference type="ChEBI" id="CHEBI:15377"/>
        <dbReference type="ChEBI" id="CHEBI:83728"/>
        <dbReference type="ChEBI" id="CHEBI:85440"/>
        <dbReference type="EC" id="4.2.1.134"/>
    </reaction>
</comment>
<evidence type="ECO:0000313" key="16">
    <source>
        <dbReference type="Proteomes" id="UP000070444"/>
    </source>
</evidence>
<dbReference type="EMBL" id="KQ964431">
    <property type="protein sequence ID" value="KXN73821.1"/>
    <property type="molecule type" value="Genomic_DNA"/>
</dbReference>
<dbReference type="GO" id="GO:0042761">
    <property type="term" value="P:very long-chain fatty acid biosynthetic process"/>
    <property type="evidence" value="ECO:0007669"/>
    <property type="project" value="TreeGrafter"/>
</dbReference>
<keyword evidence="9 14" id="KW-0443">Lipid metabolism</keyword>
<keyword evidence="6 14" id="KW-0812">Transmembrane</keyword>
<dbReference type="InterPro" id="IPR007482">
    <property type="entry name" value="Tyr_Pase-like_PTPLA"/>
</dbReference>
<gene>
    <name evidence="15" type="ORF">CONCODRAFT_77196</name>
</gene>
<evidence type="ECO:0000256" key="5">
    <source>
        <dbReference type="ARBA" id="ARBA00022516"/>
    </source>
</evidence>
<name>A0A137PFV2_CONC2</name>
<evidence type="ECO:0000256" key="6">
    <source>
        <dbReference type="ARBA" id="ARBA00022692"/>
    </source>
</evidence>
<keyword evidence="11 14" id="KW-0275">Fatty acid biosynthesis</keyword>
<dbReference type="PANTHER" id="PTHR11035">
    <property type="entry name" value="VERY-LONG-CHAIN (3R)-3-HYDROXYACYL-COA DEHYDRATASE"/>
    <property type="match status" value="1"/>
</dbReference>
<evidence type="ECO:0000256" key="1">
    <source>
        <dbReference type="ARBA" id="ARBA00004141"/>
    </source>
</evidence>
<comment type="function">
    <text evidence="14">Catalyzes the third of the four reactions of the long-chain fatty acids elongation cycle. This endoplasmic reticulum-bound enzymatic process, allows the addition of two carbons to the chain of long- and very long-chain fatty acids/VLCFAs per cycle. This enzyme catalyzes the dehydration of the 3-hydroxyacyl-CoA intermediate into trans-2,3-enoyl-CoA, within each cycle of fatty acid elongation. Thereby, it participates to the production of VLCFAs of different chain lengths that are involved in multiple biological processes as precursors of membrane lipids and lipid mediators.</text>
</comment>
<evidence type="ECO:0000256" key="2">
    <source>
        <dbReference type="ARBA" id="ARBA00005194"/>
    </source>
</evidence>
<keyword evidence="14" id="KW-0256">Endoplasmic reticulum</keyword>
<comment type="pathway">
    <text evidence="2 14">Lipid metabolism; fatty acid biosynthesis.</text>
</comment>
<dbReference type="AlphaFoldDB" id="A0A137PFV2"/>
<keyword evidence="12 14" id="KW-0456">Lyase</keyword>
<dbReference type="Proteomes" id="UP000070444">
    <property type="component" value="Unassembled WGS sequence"/>
</dbReference>
<evidence type="ECO:0000256" key="14">
    <source>
        <dbReference type="RuleBase" id="RU363109"/>
    </source>
</evidence>
<dbReference type="GO" id="GO:0005789">
    <property type="term" value="C:endoplasmic reticulum membrane"/>
    <property type="evidence" value="ECO:0007669"/>
    <property type="project" value="UniProtKB-SubCell"/>
</dbReference>
<feature type="transmembrane region" description="Helical" evidence="14">
    <location>
        <begin position="113"/>
        <end position="133"/>
    </location>
</feature>
<sequence length="221" mass="25678">MSAESKPKAKSFKATPVEGYLLAYNLVSFFLWFYAFYRTAQCLYVTEGDYTQVYNYIGKDYYWIQGLATLEIIHSVFGFVRSPVMSTVSQVFSRLLLAIGVLHYFPTEDVKTHWALTTMSFAWSITEIIRYLYYASSLMHSLPDWLTWARYSLFYILYPVGATSEVLLAIQALPAIKAYNINFYYGLIAILVYYPVGFYSLFTYMIRQNKKVLGNKSKKEN</sequence>
<accession>A0A137PFV2</accession>
<comment type="subcellular location">
    <subcellularLocation>
        <location evidence="14">Endoplasmic reticulum membrane</location>
        <topology evidence="14">Multi-pass membrane protein</topology>
    </subcellularLocation>
    <subcellularLocation>
        <location evidence="1">Membrane</location>
        <topology evidence="1">Multi-pass membrane protein</topology>
    </subcellularLocation>
</comment>
<evidence type="ECO:0000256" key="11">
    <source>
        <dbReference type="ARBA" id="ARBA00023160"/>
    </source>
</evidence>
<reference evidence="15 16" key="1">
    <citation type="journal article" date="2015" name="Genome Biol. Evol.">
        <title>Phylogenomic analyses indicate that early fungi evolved digesting cell walls of algal ancestors of land plants.</title>
        <authorList>
            <person name="Chang Y."/>
            <person name="Wang S."/>
            <person name="Sekimoto S."/>
            <person name="Aerts A.L."/>
            <person name="Choi C."/>
            <person name="Clum A."/>
            <person name="LaButti K.M."/>
            <person name="Lindquist E.A."/>
            <person name="Yee Ngan C."/>
            <person name="Ohm R.A."/>
            <person name="Salamov A.A."/>
            <person name="Grigoriev I.V."/>
            <person name="Spatafora J.W."/>
            <person name="Berbee M.L."/>
        </authorList>
    </citation>
    <scope>NUCLEOTIDE SEQUENCE [LARGE SCALE GENOMIC DNA]</scope>
    <source>
        <strain evidence="15 16">NRRL 28638</strain>
    </source>
</reference>
<keyword evidence="7 14" id="KW-0276">Fatty acid metabolism</keyword>